<comment type="catalytic activity">
    <reaction evidence="4">
        <text>[thioredoxin]-disulfide + sulfite + AMP + 2 H(+) = adenosine 5'-phosphosulfate + [thioredoxin]-dithiol</text>
        <dbReference type="Rhea" id="RHEA:21976"/>
        <dbReference type="Rhea" id="RHEA-COMP:10698"/>
        <dbReference type="Rhea" id="RHEA-COMP:10700"/>
        <dbReference type="ChEBI" id="CHEBI:15378"/>
        <dbReference type="ChEBI" id="CHEBI:17359"/>
        <dbReference type="ChEBI" id="CHEBI:29950"/>
        <dbReference type="ChEBI" id="CHEBI:50058"/>
        <dbReference type="ChEBI" id="CHEBI:58243"/>
        <dbReference type="ChEBI" id="CHEBI:456215"/>
        <dbReference type="EC" id="1.8.4.10"/>
    </reaction>
</comment>
<keyword evidence="2 4" id="KW-0560">Oxidoreductase</keyword>
<dbReference type="GO" id="GO:0004604">
    <property type="term" value="F:phosphoadenylyl-sulfate reductase (thioredoxin) activity"/>
    <property type="evidence" value="ECO:0007669"/>
    <property type="project" value="UniProtKB-UniRule"/>
</dbReference>
<dbReference type="CDD" id="cd23945">
    <property type="entry name" value="PAPS_reductase"/>
    <property type="match status" value="1"/>
</dbReference>
<accession>A0A418WUJ3</accession>
<dbReference type="EC" id="1.8.4.10" evidence="4"/>
<feature type="active site" description="Nucleophile; cysteine thiosulfonate intermediate" evidence="4">
    <location>
        <position position="232"/>
    </location>
</feature>
<dbReference type="InterPro" id="IPR002500">
    <property type="entry name" value="PAPS_reduct_dom"/>
</dbReference>
<feature type="binding site" evidence="4">
    <location>
        <position position="126"/>
    </location>
    <ligand>
        <name>[4Fe-4S] cluster</name>
        <dbReference type="ChEBI" id="CHEBI:49883"/>
    </ligand>
</feature>
<comment type="caution">
    <text evidence="6">The sequence shown here is derived from an EMBL/GenBank/DDBJ whole genome shotgun (WGS) entry which is preliminary data.</text>
</comment>
<dbReference type="RefSeq" id="WP_119776680.1">
    <property type="nucleotide sequence ID" value="NZ_QYUK01000008.1"/>
</dbReference>
<reference evidence="6 7" key="1">
    <citation type="submission" date="2018-09" db="EMBL/GenBank/DDBJ databases">
        <authorList>
            <person name="Zhu H."/>
        </authorList>
    </citation>
    <scope>NUCLEOTIDE SEQUENCE [LARGE SCALE GENOMIC DNA]</scope>
    <source>
        <strain evidence="6 7">K1W22B-8</strain>
    </source>
</reference>
<dbReference type="PANTHER" id="PTHR46509:SF1">
    <property type="entry name" value="PHOSPHOADENOSINE PHOSPHOSULFATE REDUCTASE"/>
    <property type="match status" value="1"/>
</dbReference>
<dbReference type="HAMAP" id="MF_00063">
    <property type="entry name" value="CysH"/>
    <property type="match status" value="1"/>
</dbReference>
<dbReference type="Gene3D" id="3.40.50.620">
    <property type="entry name" value="HUPs"/>
    <property type="match status" value="1"/>
</dbReference>
<keyword evidence="4" id="KW-0963">Cytoplasm</keyword>
<evidence type="ECO:0000256" key="3">
    <source>
        <dbReference type="ARBA" id="ARBA00024327"/>
    </source>
</evidence>
<comment type="function">
    <text evidence="4">Catalyzes the formation of sulfite from adenosine 5'-phosphosulfate (APS) using thioredoxin as an electron donor.</text>
</comment>
<proteinExistence type="inferred from homology"/>
<keyword evidence="4" id="KW-0411">Iron-sulfur</keyword>
<evidence type="ECO:0000256" key="2">
    <source>
        <dbReference type="ARBA" id="ARBA00023002"/>
    </source>
</evidence>
<dbReference type="GO" id="GO:0051539">
    <property type="term" value="F:4 iron, 4 sulfur cluster binding"/>
    <property type="evidence" value="ECO:0007669"/>
    <property type="project" value="UniProtKB-UniRule"/>
</dbReference>
<evidence type="ECO:0000259" key="5">
    <source>
        <dbReference type="Pfam" id="PF01507"/>
    </source>
</evidence>
<evidence type="ECO:0000313" key="6">
    <source>
        <dbReference type="EMBL" id="RJF94942.1"/>
    </source>
</evidence>
<dbReference type="NCBIfam" id="TIGR00434">
    <property type="entry name" value="cysH"/>
    <property type="match status" value="1"/>
</dbReference>
<dbReference type="GO" id="GO:0043866">
    <property type="term" value="F:adenylyl-sulfate reductase (thioredoxin) activity"/>
    <property type="evidence" value="ECO:0007669"/>
    <property type="project" value="UniProtKB-EC"/>
</dbReference>
<protein>
    <recommendedName>
        <fullName evidence="4">Adenosine 5'-phosphosulfate reductase</fullName>
        <shortName evidence="4">APS reductase</shortName>
        <ecNumber evidence="4">1.8.4.10</ecNumber>
    </recommendedName>
    <alternativeName>
        <fullName evidence="4">5'-adenylylsulfate reductase</fullName>
    </alternativeName>
    <alternativeName>
        <fullName evidence="4">Thioredoxin-dependent 5'-adenylylsulfate reductase</fullName>
    </alternativeName>
</protein>
<keyword evidence="4" id="KW-0408">Iron</keyword>
<dbReference type="Proteomes" id="UP000284605">
    <property type="component" value="Unassembled WGS sequence"/>
</dbReference>
<keyword evidence="7" id="KW-1185">Reference proteome</keyword>
<comment type="cofactor">
    <cofactor evidence="4">
        <name>[4Fe-4S] cluster</name>
        <dbReference type="ChEBI" id="CHEBI:49883"/>
    </cofactor>
    <text evidence="4">Binds 1 [4Fe-4S] cluster per subunit.</text>
</comment>
<dbReference type="NCBIfam" id="NF002537">
    <property type="entry name" value="PRK02090.1"/>
    <property type="match status" value="1"/>
</dbReference>
<feature type="binding site" evidence="4">
    <location>
        <position position="209"/>
    </location>
    <ligand>
        <name>[4Fe-4S] cluster</name>
        <dbReference type="ChEBI" id="CHEBI:49883"/>
    </ligand>
</feature>
<dbReference type="Pfam" id="PF01507">
    <property type="entry name" value="PAPS_reduct"/>
    <property type="match status" value="1"/>
</dbReference>
<dbReference type="GO" id="GO:0019379">
    <property type="term" value="P:sulfate assimilation, phosphoadenylyl sulfate reduction by phosphoadenylyl-sulfate reductase (thioredoxin)"/>
    <property type="evidence" value="ECO:0007669"/>
    <property type="project" value="UniProtKB-UniRule"/>
</dbReference>
<keyword evidence="4" id="KW-0479">Metal-binding</keyword>
<gene>
    <name evidence="4" type="primary">cysH</name>
    <name evidence="6" type="ORF">D3874_02200</name>
</gene>
<feature type="binding site" evidence="4">
    <location>
        <position position="206"/>
    </location>
    <ligand>
        <name>[4Fe-4S] cluster</name>
        <dbReference type="ChEBI" id="CHEBI:49883"/>
    </ligand>
</feature>
<dbReference type="InterPro" id="IPR014729">
    <property type="entry name" value="Rossmann-like_a/b/a_fold"/>
</dbReference>
<evidence type="ECO:0000313" key="7">
    <source>
        <dbReference type="Proteomes" id="UP000284605"/>
    </source>
</evidence>
<dbReference type="AlphaFoldDB" id="A0A418WUJ3"/>
<organism evidence="6 7">
    <name type="scientific">Oleomonas cavernae</name>
    <dbReference type="NCBI Taxonomy" id="2320859"/>
    <lineage>
        <taxon>Bacteria</taxon>
        <taxon>Pseudomonadati</taxon>
        <taxon>Pseudomonadota</taxon>
        <taxon>Alphaproteobacteria</taxon>
        <taxon>Acetobacterales</taxon>
        <taxon>Acetobacteraceae</taxon>
        <taxon>Oleomonas</taxon>
    </lineage>
</organism>
<dbReference type="InterPro" id="IPR004511">
    <property type="entry name" value="PAPS/APS_Rdtase"/>
</dbReference>
<dbReference type="PIRSF" id="PIRSF000857">
    <property type="entry name" value="PAPS_reductase"/>
    <property type="match status" value="1"/>
</dbReference>
<dbReference type="GO" id="GO:0046872">
    <property type="term" value="F:metal ion binding"/>
    <property type="evidence" value="ECO:0007669"/>
    <property type="project" value="UniProtKB-KW"/>
</dbReference>
<dbReference type="PANTHER" id="PTHR46509">
    <property type="entry name" value="PHOSPHOADENOSINE PHOSPHOSULFATE REDUCTASE"/>
    <property type="match status" value="1"/>
</dbReference>
<sequence length="243" mass="26904">MNALNADAKQWARDHAAALRNLYGPLEGEGLLKVMTQLEFRGRIALVSSFGAESAVLLHLISKVDRTVPVVFLDTGKLFGETLRHRDRLVKMLGLTDVRSIEPDPVEVDARDPDGVLWRDNPNACCRLRKVEPLARALGEFDAWITGRKRFQTNERALLPTIEAGDGKVKINPLISWDAEALEAYRVAHNLPAHPLVEDGYLSIGCMPCTDRVIPGGDYRDGRWSGTDKKECGIHLEIDGSGI</sequence>
<comment type="similarity">
    <text evidence="1 4">Belongs to the PAPS reductase family. CysH subfamily.</text>
</comment>
<evidence type="ECO:0000256" key="1">
    <source>
        <dbReference type="ARBA" id="ARBA00009732"/>
    </source>
</evidence>
<comment type="pathway">
    <text evidence="3 4">Sulfur metabolism; hydrogen sulfide biosynthesis; sulfite from sulfate.</text>
</comment>
<comment type="subcellular location">
    <subcellularLocation>
        <location evidence="4">Cytoplasm</location>
    </subcellularLocation>
</comment>
<dbReference type="SUPFAM" id="SSF52402">
    <property type="entry name" value="Adenine nucleotide alpha hydrolases-like"/>
    <property type="match status" value="1"/>
</dbReference>
<name>A0A418WUJ3_9PROT</name>
<evidence type="ECO:0000256" key="4">
    <source>
        <dbReference type="HAMAP-Rule" id="MF_00063"/>
    </source>
</evidence>
<dbReference type="OrthoDB" id="9794018at2"/>
<feature type="domain" description="Phosphoadenosine phosphosulphate reductase" evidence="5">
    <location>
        <begin position="44"/>
        <end position="211"/>
    </location>
</feature>
<dbReference type="GO" id="GO:0005737">
    <property type="term" value="C:cytoplasm"/>
    <property type="evidence" value="ECO:0007669"/>
    <property type="project" value="UniProtKB-SubCell"/>
</dbReference>
<feature type="binding site" evidence="4">
    <location>
        <position position="125"/>
    </location>
    <ligand>
        <name>[4Fe-4S] cluster</name>
        <dbReference type="ChEBI" id="CHEBI:49883"/>
    </ligand>
</feature>
<dbReference type="EMBL" id="QYUK01000008">
    <property type="protein sequence ID" value="RJF94942.1"/>
    <property type="molecule type" value="Genomic_DNA"/>
</dbReference>
<dbReference type="GO" id="GO:0070814">
    <property type="term" value="P:hydrogen sulfide biosynthetic process"/>
    <property type="evidence" value="ECO:0007669"/>
    <property type="project" value="UniProtKB-UniRule"/>
</dbReference>